<dbReference type="NCBIfam" id="TIGR03996">
    <property type="entry name" value="mycofact_OYE_1"/>
    <property type="match status" value="1"/>
</dbReference>
<comment type="caution">
    <text evidence="11">The sequence shown here is derived from an EMBL/GenBank/DDBJ whole genome shotgun (WGS) entry which is preliminary data.</text>
</comment>
<evidence type="ECO:0000256" key="7">
    <source>
        <dbReference type="ARBA" id="ARBA00023002"/>
    </source>
</evidence>
<feature type="domain" description="NADH:flavin oxidoreductase/NADH oxidase N-terminal" evidence="10">
    <location>
        <begin position="23"/>
        <end position="328"/>
    </location>
</feature>
<sequence length="642" mass="65705">MPRRPVLTAPGRLAARTVPSPVLFGPHATNLADPRRPGALSADHVSYYARRAAGGVGVIVTEVASVHDSDRPYERAPLAAEAGPGWAAIAEACVASGTVVLAGLGHAGTQGSSAYHRRPLWGPSAAADPVSRQVPAAMDEAAIAAVIDGFVTAAALARDAGLDGVEIQAGQYALLRQFLSPLTNHRTDRWGAERDLLLRETVAAVRAAVGDDAVIGLRLAVDELAPWAGLTPDDVRVPAGLDYVVGVRGSGLAVGATRPDAHTPPGHGLPLAAALRRAAPDGTAVVLAGSVVDPGEAEAALVDGTADLVEMTRALIADPDLVGRIRVGSAPRPCVLTNERCRVRDGRNAIVSCSVSPVEEAYGVPTVPPGDGSAVRVVGGGPAGLEGARVLAAAGYRVTLHERDDSLGGALRVVARLPGRGRYAALVDWWRAELERLGVGVCLGDEAGFDDDRVPTLWATGGLDREPPVPGAPTWSAAAVLGGTVPPGTEPPPGPVVVLDPVGEATGVGVAELLAADGREVALVTPDPVVGHELGPPGDLVPAHTRLAAAGVTRVVRTVPVRWERAELHLRDADTGAPSTLPCAAVVDAARRRPRPVPEGAEPRDGLLVAGRTVLAGDLLAPRTVHDAVLDARRAAALLGTP</sequence>
<reference evidence="11 12" key="1">
    <citation type="submission" date="2021-11" db="EMBL/GenBank/DDBJ databases">
        <title>Draft genome sequence of Actinomycetospora sp. SF1 isolated from the rhizosphere soil.</title>
        <authorList>
            <person name="Duangmal K."/>
            <person name="Chantavorakit T."/>
        </authorList>
    </citation>
    <scope>NUCLEOTIDE SEQUENCE [LARGE SCALE GENOMIC DNA]</scope>
    <source>
        <strain evidence="11 12">TBRC 5722</strain>
    </source>
</reference>
<keyword evidence="5" id="KW-0288">FMN</keyword>
<dbReference type="InterPro" id="IPR013785">
    <property type="entry name" value="Aldolase_TIM"/>
</dbReference>
<evidence type="ECO:0000256" key="8">
    <source>
        <dbReference type="ARBA" id="ARBA00023004"/>
    </source>
</evidence>
<dbReference type="Gene3D" id="3.40.50.720">
    <property type="entry name" value="NAD(P)-binding Rossmann-like Domain"/>
    <property type="match status" value="1"/>
</dbReference>
<proteinExistence type="inferred from homology"/>
<keyword evidence="4" id="KW-0285">Flavoprotein</keyword>
<name>A0ABS8P7F4_9PSEU</name>
<evidence type="ECO:0000259" key="10">
    <source>
        <dbReference type="Pfam" id="PF00724"/>
    </source>
</evidence>
<dbReference type="Gene3D" id="3.50.50.60">
    <property type="entry name" value="FAD/NAD(P)-binding domain"/>
    <property type="match status" value="1"/>
</dbReference>
<keyword evidence="7" id="KW-0560">Oxidoreductase</keyword>
<evidence type="ECO:0000256" key="4">
    <source>
        <dbReference type="ARBA" id="ARBA00022630"/>
    </source>
</evidence>
<comment type="cofactor">
    <cofactor evidence="2">
        <name>[4Fe-4S] cluster</name>
        <dbReference type="ChEBI" id="CHEBI:49883"/>
    </cofactor>
</comment>
<keyword evidence="8" id="KW-0408">Iron</keyword>
<keyword evidence="12" id="KW-1185">Reference proteome</keyword>
<evidence type="ECO:0000256" key="5">
    <source>
        <dbReference type="ARBA" id="ARBA00022643"/>
    </source>
</evidence>
<dbReference type="InterPro" id="IPR001155">
    <property type="entry name" value="OxRdtase_FMN_N"/>
</dbReference>
<dbReference type="SUPFAM" id="SSF51395">
    <property type="entry name" value="FMN-linked oxidoreductases"/>
    <property type="match status" value="1"/>
</dbReference>
<accession>A0ABS8P7F4</accession>
<dbReference type="InterPro" id="IPR051793">
    <property type="entry name" value="NADH:flavin_oxidoreductase"/>
</dbReference>
<dbReference type="Pfam" id="PF13450">
    <property type="entry name" value="NAD_binding_8"/>
    <property type="match status" value="1"/>
</dbReference>
<dbReference type="RefSeq" id="WP_230733917.1">
    <property type="nucleotide sequence ID" value="NZ_JAJNDB010000002.1"/>
</dbReference>
<comment type="similarity">
    <text evidence="3">In the N-terminal section; belongs to the NADH:flavin oxidoreductase/NADH oxidase family.</text>
</comment>
<dbReference type="PANTHER" id="PTHR42917">
    <property type="entry name" value="2,4-DIENOYL-COA REDUCTASE"/>
    <property type="match status" value="1"/>
</dbReference>
<evidence type="ECO:0000256" key="2">
    <source>
        <dbReference type="ARBA" id="ARBA00001966"/>
    </source>
</evidence>
<protein>
    <submittedName>
        <fullName evidence="11">Mycofactocin system FadH/OYE family oxidoreductase 1</fullName>
    </submittedName>
</protein>
<gene>
    <name evidence="11" type="ORF">LQ327_12470</name>
</gene>
<dbReference type="Pfam" id="PF00724">
    <property type="entry name" value="Oxidored_FMN"/>
    <property type="match status" value="1"/>
</dbReference>
<dbReference type="InterPro" id="IPR023967">
    <property type="entry name" value="CHP03996_oxidoreductase"/>
</dbReference>
<dbReference type="PANTHER" id="PTHR42917:SF2">
    <property type="entry name" value="2,4-DIENOYL-COA REDUCTASE [(2E)-ENOYL-COA-PRODUCING]"/>
    <property type="match status" value="1"/>
</dbReference>
<keyword evidence="9" id="KW-0411">Iron-sulfur</keyword>
<evidence type="ECO:0000256" key="3">
    <source>
        <dbReference type="ARBA" id="ARBA00011048"/>
    </source>
</evidence>
<dbReference type="Gene3D" id="3.20.20.70">
    <property type="entry name" value="Aldolase class I"/>
    <property type="match status" value="1"/>
</dbReference>
<evidence type="ECO:0000256" key="1">
    <source>
        <dbReference type="ARBA" id="ARBA00001917"/>
    </source>
</evidence>
<dbReference type="EMBL" id="JAJNDB010000002">
    <property type="protein sequence ID" value="MCD2194189.1"/>
    <property type="molecule type" value="Genomic_DNA"/>
</dbReference>
<organism evidence="11 12">
    <name type="scientific">Actinomycetospora endophytica</name>
    <dbReference type="NCBI Taxonomy" id="2291215"/>
    <lineage>
        <taxon>Bacteria</taxon>
        <taxon>Bacillati</taxon>
        <taxon>Actinomycetota</taxon>
        <taxon>Actinomycetes</taxon>
        <taxon>Pseudonocardiales</taxon>
        <taxon>Pseudonocardiaceae</taxon>
        <taxon>Actinomycetospora</taxon>
    </lineage>
</organism>
<dbReference type="PRINTS" id="PR00419">
    <property type="entry name" value="ADXRDTASE"/>
</dbReference>
<dbReference type="InterPro" id="IPR036188">
    <property type="entry name" value="FAD/NAD-bd_sf"/>
</dbReference>
<evidence type="ECO:0000313" key="12">
    <source>
        <dbReference type="Proteomes" id="UP001199469"/>
    </source>
</evidence>
<dbReference type="SUPFAM" id="SSF51905">
    <property type="entry name" value="FAD/NAD(P)-binding domain"/>
    <property type="match status" value="1"/>
</dbReference>
<evidence type="ECO:0000256" key="9">
    <source>
        <dbReference type="ARBA" id="ARBA00023014"/>
    </source>
</evidence>
<keyword evidence="6" id="KW-0479">Metal-binding</keyword>
<evidence type="ECO:0000256" key="6">
    <source>
        <dbReference type="ARBA" id="ARBA00022723"/>
    </source>
</evidence>
<evidence type="ECO:0000313" key="11">
    <source>
        <dbReference type="EMBL" id="MCD2194189.1"/>
    </source>
</evidence>
<comment type="cofactor">
    <cofactor evidence="1">
        <name>FMN</name>
        <dbReference type="ChEBI" id="CHEBI:58210"/>
    </cofactor>
</comment>
<dbReference type="Proteomes" id="UP001199469">
    <property type="component" value="Unassembled WGS sequence"/>
</dbReference>